<dbReference type="OrthoDB" id="5334845at2759"/>
<evidence type="ECO:0000256" key="1">
    <source>
        <dbReference type="ARBA" id="ARBA00013191"/>
    </source>
</evidence>
<dbReference type="AlphaFoldDB" id="A0A2U1P6B8"/>
<dbReference type="GO" id="GO:0004315">
    <property type="term" value="F:3-oxoacyl-[acyl-carrier-protein] synthase activity"/>
    <property type="evidence" value="ECO:0007669"/>
    <property type="project" value="UniProtKB-EC"/>
</dbReference>
<dbReference type="STRING" id="35608.A0A2U1P6B8"/>
<dbReference type="SUPFAM" id="SSF53901">
    <property type="entry name" value="Thiolase-like"/>
    <property type="match status" value="1"/>
</dbReference>
<name>A0A2U1P6B8_ARTAN</name>
<evidence type="ECO:0000259" key="3">
    <source>
        <dbReference type="Pfam" id="PF00109"/>
    </source>
</evidence>
<feature type="domain" description="Beta-ketoacyl synthase-like N-terminal" evidence="3">
    <location>
        <begin position="1"/>
        <end position="80"/>
    </location>
</feature>
<accession>A0A2U1P6B8</accession>
<dbReference type="EMBL" id="PKPP01001613">
    <property type="protein sequence ID" value="PWA81250.1"/>
    <property type="molecule type" value="Genomic_DNA"/>
</dbReference>
<organism evidence="4 5">
    <name type="scientific">Artemisia annua</name>
    <name type="common">Sweet wormwood</name>
    <dbReference type="NCBI Taxonomy" id="35608"/>
    <lineage>
        <taxon>Eukaryota</taxon>
        <taxon>Viridiplantae</taxon>
        <taxon>Streptophyta</taxon>
        <taxon>Embryophyta</taxon>
        <taxon>Tracheophyta</taxon>
        <taxon>Spermatophyta</taxon>
        <taxon>Magnoliopsida</taxon>
        <taxon>eudicotyledons</taxon>
        <taxon>Gunneridae</taxon>
        <taxon>Pentapetalae</taxon>
        <taxon>asterids</taxon>
        <taxon>campanulids</taxon>
        <taxon>Asterales</taxon>
        <taxon>Asteraceae</taxon>
        <taxon>Asteroideae</taxon>
        <taxon>Anthemideae</taxon>
        <taxon>Artemisiinae</taxon>
        <taxon>Artemisia</taxon>
    </lineage>
</organism>
<evidence type="ECO:0000256" key="2">
    <source>
        <dbReference type="ARBA" id="ARBA00022679"/>
    </source>
</evidence>
<proteinExistence type="predicted"/>
<comment type="caution">
    <text evidence="4">The sequence shown here is derived from an EMBL/GenBank/DDBJ whole genome shotgun (WGS) entry which is preliminary data.</text>
</comment>
<keyword evidence="5" id="KW-1185">Reference proteome</keyword>
<dbReference type="InterPro" id="IPR014030">
    <property type="entry name" value="Ketoacyl_synth_N"/>
</dbReference>
<dbReference type="Gene3D" id="3.40.47.10">
    <property type="match status" value="1"/>
</dbReference>
<dbReference type="InterPro" id="IPR000794">
    <property type="entry name" value="Beta-ketoacyl_synthase"/>
</dbReference>
<dbReference type="GO" id="GO:0005739">
    <property type="term" value="C:mitochondrion"/>
    <property type="evidence" value="ECO:0007669"/>
    <property type="project" value="TreeGrafter"/>
</dbReference>
<evidence type="ECO:0000313" key="4">
    <source>
        <dbReference type="EMBL" id="PWA81250.1"/>
    </source>
</evidence>
<dbReference type="Pfam" id="PF00109">
    <property type="entry name" value="ketoacyl-synt"/>
    <property type="match status" value="1"/>
</dbReference>
<gene>
    <name evidence="4" type="ORF">CTI12_AA086190</name>
</gene>
<evidence type="ECO:0000313" key="5">
    <source>
        <dbReference type="Proteomes" id="UP000245207"/>
    </source>
</evidence>
<dbReference type="EC" id="2.3.1.41" evidence="1"/>
<dbReference type="GO" id="GO:0006633">
    <property type="term" value="P:fatty acid biosynthetic process"/>
    <property type="evidence" value="ECO:0007669"/>
    <property type="project" value="TreeGrafter"/>
</dbReference>
<dbReference type="PANTHER" id="PTHR11712">
    <property type="entry name" value="POLYKETIDE SYNTHASE-RELATED"/>
    <property type="match status" value="1"/>
</dbReference>
<keyword evidence="2" id="KW-0808">Transferase</keyword>
<sequence length="345" mass="39435">MDRFMLYMLTAGKKALADAGIDQHQMDRLDKTICGVLIGFAIGGMTPSKKNDVIEALRVSYNKMNPFYVPFATTNIGSVMLAMDMVNPTFSHLQPCATNNFCILNVSPPIWKALCAATDCNKSSDQFQEEGSLIDGITLALVLQRAVTFCSVIIFPPKYNNYEGNFELKLDVRYYPMHDEETNDGMVYQEEGGDDEELEVELNEDEPAFIKGLSDHYSMDMLVQGETSASISEEGQVFPTGRRSFIRLGRLRTFQGHGVLRIFFTQNRLGGRKMSGRSFYPSWTNPKENNSREPIHLHTPRSKILARRFFKVSDYPTKMSKRKRQERIEPLYDRCSEPYSWRFSK</sequence>
<dbReference type="PANTHER" id="PTHR11712:SF332">
    <property type="entry name" value="3-OXOACYL-[ACYL-CARRIER-PROTEIN] SYNTHASE II, CHLOROPLASTIC"/>
    <property type="match status" value="1"/>
</dbReference>
<dbReference type="GO" id="GO:0009570">
    <property type="term" value="C:chloroplast stroma"/>
    <property type="evidence" value="ECO:0007669"/>
    <property type="project" value="TreeGrafter"/>
</dbReference>
<dbReference type="InterPro" id="IPR016039">
    <property type="entry name" value="Thiolase-like"/>
</dbReference>
<reference evidence="4 5" key="1">
    <citation type="journal article" date="2018" name="Mol. Plant">
        <title>The genome of Artemisia annua provides insight into the evolution of Asteraceae family and artemisinin biosynthesis.</title>
        <authorList>
            <person name="Shen Q."/>
            <person name="Zhang L."/>
            <person name="Liao Z."/>
            <person name="Wang S."/>
            <person name="Yan T."/>
            <person name="Shi P."/>
            <person name="Liu M."/>
            <person name="Fu X."/>
            <person name="Pan Q."/>
            <person name="Wang Y."/>
            <person name="Lv Z."/>
            <person name="Lu X."/>
            <person name="Zhang F."/>
            <person name="Jiang W."/>
            <person name="Ma Y."/>
            <person name="Chen M."/>
            <person name="Hao X."/>
            <person name="Li L."/>
            <person name="Tang Y."/>
            <person name="Lv G."/>
            <person name="Zhou Y."/>
            <person name="Sun X."/>
            <person name="Brodelius P.E."/>
            <person name="Rose J.K.C."/>
            <person name="Tang K."/>
        </authorList>
    </citation>
    <scope>NUCLEOTIDE SEQUENCE [LARGE SCALE GENOMIC DNA]</scope>
    <source>
        <strain evidence="5">cv. Huhao1</strain>
        <tissue evidence="4">Leaf</tissue>
    </source>
</reference>
<dbReference type="Proteomes" id="UP000245207">
    <property type="component" value="Unassembled WGS sequence"/>
</dbReference>
<protein>
    <recommendedName>
        <fullName evidence="1">beta-ketoacyl-[acyl-carrier-protein] synthase I</fullName>
        <ecNumber evidence="1">2.3.1.41</ecNumber>
    </recommendedName>
</protein>